<comment type="subcellular location">
    <subcellularLocation>
        <location evidence="1">Plastid</location>
    </subcellularLocation>
</comment>
<dbReference type="InterPro" id="IPR036164">
    <property type="entry name" value="bL21-like_sf"/>
</dbReference>
<keyword evidence="3" id="KW-0934">Plastid</keyword>
<evidence type="ECO:0000256" key="2">
    <source>
        <dbReference type="ARBA" id="ARBA00008563"/>
    </source>
</evidence>
<dbReference type="GO" id="GO:0003735">
    <property type="term" value="F:structural constituent of ribosome"/>
    <property type="evidence" value="ECO:0007669"/>
    <property type="project" value="InterPro"/>
</dbReference>
<dbReference type="PANTHER" id="PTHR21349:SF7">
    <property type="entry name" value="LARGE RIBOSOMAL SUBUNIT PROTEIN BL21C"/>
    <property type="match status" value="1"/>
</dbReference>
<keyword evidence="8" id="KW-0732">Signal</keyword>
<sequence>MLFLGLCAIFFVFSPQGGGAAKVVTPHSRTAKVVAPHSRIAKVVAPHSSTAKVVSRPRGSLTFIPSTHRWKPERSRRSKVNVLINSPAQIKLSEIEDNRDRSGKFCVIEICGKARWVEEGRYYDVFRIKQEENKSIYLNRVFFYSTMEGKLVFGTPFLDNVRIKATVMKHFRGNKIYRLKFKPKKNYKRFYGHRQEMSRIYINKFEVNNNLVDREKRKYNFFRDDSIYYVLNRIHNMIRPSLELKHLKRHFMDYLNKFCSLKFETFYKHRGNYKHEKMLRNILKTKKLSKRPEVQEEVRKIEEEKESRRLNKYDPLADFDPVANECFIREHF</sequence>
<keyword evidence="6 9" id="KW-0689">Ribosomal protein</keyword>
<dbReference type="HAMAP" id="MF_01363">
    <property type="entry name" value="Ribosomal_bL21"/>
    <property type="match status" value="1"/>
</dbReference>
<dbReference type="GO" id="GO:0009536">
    <property type="term" value="C:plastid"/>
    <property type="evidence" value="ECO:0007669"/>
    <property type="project" value="UniProtKB-SubCell"/>
</dbReference>
<dbReference type="Pfam" id="PF00829">
    <property type="entry name" value="Ribosomal_L21p"/>
    <property type="match status" value="1"/>
</dbReference>
<dbReference type="InterPro" id="IPR028909">
    <property type="entry name" value="bL21-like"/>
</dbReference>
<comment type="similarity">
    <text evidence="2">Belongs to the bacterial ribosomal protein bL21 family.</text>
</comment>
<dbReference type="AlphaFoldDB" id="K6USX6"/>
<feature type="non-terminal residue" evidence="9">
    <location>
        <position position="332"/>
    </location>
</feature>
<dbReference type="eggNOG" id="ENOG502S7IP">
    <property type="taxonomic scope" value="Eukaryota"/>
</dbReference>
<dbReference type="InterPro" id="IPR001787">
    <property type="entry name" value="Ribosomal_bL21"/>
</dbReference>
<evidence type="ECO:0000256" key="6">
    <source>
        <dbReference type="ARBA" id="ARBA00022980"/>
    </source>
</evidence>
<dbReference type="GeneID" id="14691509"/>
<evidence type="ECO:0000256" key="4">
    <source>
        <dbReference type="ARBA" id="ARBA00022730"/>
    </source>
</evidence>
<organism evidence="9 10">
    <name type="scientific">Plasmodium cynomolgi (strain B)</name>
    <dbReference type="NCBI Taxonomy" id="1120755"/>
    <lineage>
        <taxon>Eukaryota</taxon>
        <taxon>Sar</taxon>
        <taxon>Alveolata</taxon>
        <taxon>Apicomplexa</taxon>
        <taxon>Aconoidasida</taxon>
        <taxon>Haemosporida</taxon>
        <taxon>Plasmodiidae</taxon>
        <taxon>Plasmodium</taxon>
        <taxon>Plasmodium (Plasmodium)</taxon>
    </lineage>
</organism>
<evidence type="ECO:0000256" key="7">
    <source>
        <dbReference type="ARBA" id="ARBA00023274"/>
    </source>
</evidence>
<feature type="chain" id="PRO_5003895131" evidence="8">
    <location>
        <begin position="21"/>
        <end position="332"/>
    </location>
</feature>
<feature type="signal peptide" evidence="8">
    <location>
        <begin position="1"/>
        <end position="20"/>
    </location>
</feature>
<evidence type="ECO:0000313" key="9">
    <source>
        <dbReference type="EMBL" id="GAB65120.1"/>
    </source>
</evidence>
<dbReference type="PhylomeDB" id="K6USX6"/>
<evidence type="ECO:0000313" key="10">
    <source>
        <dbReference type="Proteomes" id="UP000006319"/>
    </source>
</evidence>
<dbReference type="PROSITE" id="PS01169">
    <property type="entry name" value="RIBOSOMAL_L21"/>
    <property type="match status" value="1"/>
</dbReference>
<accession>K6USX6</accession>
<reference evidence="9 10" key="1">
    <citation type="journal article" date="2012" name="Nat. Genet.">
        <title>Plasmodium cynomolgi genome sequences provide insight into Plasmodium vivax and the monkey malaria clade.</title>
        <authorList>
            <person name="Tachibana S."/>
            <person name="Sullivan S.A."/>
            <person name="Kawai S."/>
            <person name="Nakamura S."/>
            <person name="Kim H.R."/>
            <person name="Goto N."/>
            <person name="Arisue N."/>
            <person name="Palacpac N.M.Q."/>
            <person name="Honma H."/>
            <person name="Yagi M."/>
            <person name="Tougan T."/>
            <person name="Katakai Y."/>
            <person name="Kaneko O."/>
            <person name="Mita T."/>
            <person name="Kita K."/>
            <person name="Yasutomi Y."/>
            <person name="Sutton P.L."/>
            <person name="Shakhbatyan R."/>
            <person name="Horii T."/>
            <person name="Yasunaga T."/>
            <person name="Barnwell J.W."/>
            <person name="Escalante A.A."/>
            <person name="Carlton J.M."/>
            <person name="Tanabe K."/>
        </authorList>
    </citation>
    <scope>NUCLEOTIDE SEQUENCE [LARGE SCALE GENOMIC DNA]</scope>
    <source>
        <strain evidence="9 10">B</strain>
    </source>
</reference>
<dbReference type="KEGG" id="pcy:PCYB_051380"/>
<evidence type="ECO:0000256" key="3">
    <source>
        <dbReference type="ARBA" id="ARBA00022640"/>
    </source>
</evidence>
<keyword evidence="4" id="KW-0699">rRNA-binding</keyword>
<dbReference type="SUPFAM" id="SSF141091">
    <property type="entry name" value="L21p-like"/>
    <property type="match status" value="1"/>
</dbReference>
<dbReference type="GO" id="GO:0005762">
    <property type="term" value="C:mitochondrial large ribosomal subunit"/>
    <property type="evidence" value="ECO:0007669"/>
    <property type="project" value="TreeGrafter"/>
</dbReference>
<proteinExistence type="inferred from homology"/>
<keyword evidence="10" id="KW-1185">Reference proteome</keyword>
<dbReference type="RefSeq" id="XP_004221067.1">
    <property type="nucleotide sequence ID" value="XM_004221019.1"/>
</dbReference>
<evidence type="ECO:0000256" key="1">
    <source>
        <dbReference type="ARBA" id="ARBA00004474"/>
    </source>
</evidence>
<dbReference type="GO" id="GO:0019843">
    <property type="term" value="F:rRNA binding"/>
    <property type="evidence" value="ECO:0007669"/>
    <property type="project" value="UniProtKB-KW"/>
</dbReference>
<gene>
    <name evidence="9" type="ORF">PCYB_051380</name>
</gene>
<name>K6USX6_PLACD</name>
<dbReference type="VEuPathDB" id="PlasmoDB:PCYB_051380"/>
<dbReference type="PANTHER" id="PTHR21349">
    <property type="entry name" value="50S RIBOSOMAL PROTEIN L21"/>
    <property type="match status" value="1"/>
</dbReference>
<dbReference type="OrthoDB" id="5994at2759"/>
<evidence type="ECO:0000256" key="8">
    <source>
        <dbReference type="SAM" id="SignalP"/>
    </source>
</evidence>
<keyword evidence="7" id="KW-0687">Ribonucleoprotein</keyword>
<evidence type="ECO:0000256" key="5">
    <source>
        <dbReference type="ARBA" id="ARBA00022884"/>
    </source>
</evidence>
<keyword evidence="5" id="KW-0694">RNA-binding</keyword>
<dbReference type="OMA" id="MSRIYIN"/>
<protein>
    <submittedName>
        <fullName evidence="9">Plastid 50S ribosomal protein L21</fullName>
    </submittedName>
</protein>
<dbReference type="GO" id="GO:0006412">
    <property type="term" value="P:translation"/>
    <property type="evidence" value="ECO:0007669"/>
    <property type="project" value="InterPro"/>
</dbReference>
<dbReference type="EMBL" id="DF157097">
    <property type="protein sequence ID" value="GAB65120.1"/>
    <property type="molecule type" value="Genomic_DNA"/>
</dbReference>
<dbReference type="NCBIfam" id="TIGR00061">
    <property type="entry name" value="L21"/>
    <property type="match status" value="1"/>
</dbReference>
<dbReference type="InterPro" id="IPR018258">
    <property type="entry name" value="Ribosomal_bL21_CS"/>
</dbReference>
<dbReference type="Proteomes" id="UP000006319">
    <property type="component" value="Chromosome 5"/>
</dbReference>